<keyword evidence="1" id="KW-1133">Transmembrane helix</keyword>
<dbReference type="STRING" id="146018.BN2156_03389"/>
<dbReference type="AlphaFoldDB" id="A0A0H5RRS9"/>
<feature type="transmembrane region" description="Helical" evidence="1">
    <location>
        <begin position="96"/>
        <end position="126"/>
    </location>
</feature>
<feature type="transmembrane region" description="Helical" evidence="1">
    <location>
        <begin position="53"/>
        <end position="75"/>
    </location>
</feature>
<organism evidence="2 3">
    <name type="scientific">Mycolicibacterium neworleansense</name>
    <dbReference type="NCBI Taxonomy" id="146018"/>
    <lineage>
        <taxon>Bacteria</taxon>
        <taxon>Bacillati</taxon>
        <taxon>Actinomycetota</taxon>
        <taxon>Actinomycetes</taxon>
        <taxon>Mycobacteriales</taxon>
        <taxon>Mycobacteriaceae</taxon>
        <taxon>Mycolicibacterium</taxon>
    </lineage>
</organism>
<reference evidence="3" key="1">
    <citation type="submission" date="2015-07" db="EMBL/GenBank/DDBJ databases">
        <authorList>
            <person name="Urmite Genomes"/>
        </authorList>
    </citation>
    <scope>NUCLEOTIDE SEQUENCE [LARGE SCALE GENOMIC DNA]</scope>
    <source>
        <strain evidence="3">type strain: ATCC 49404</strain>
    </source>
</reference>
<evidence type="ECO:0000256" key="1">
    <source>
        <dbReference type="SAM" id="Phobius"/>
    </source>
</evidence>
<feature type="transmembrane region" description="Helical" evidence="1">
    <location>
        <begin position="146"/>
        <end position="179"/>
    </location>
</feature>
<accession>A0A0H5RRS9</accession>
<dbReference type="GO" id="GO:0140359">
    <property type="term" value="F:ABC-type transporter activity"/>
    <property type="evidence" value="ECO:0007669"/>
    <property type="project" value="InterPro"/>
</dbReference>
<evidence type="ECO:0000313" key="2">
    <source>
        <dbReference type="EMBL" id="CRZ16521.1"/>
    </source>
</evidence>
<feature type="transmembrane region" description="Helical" evidence="1">
    <location>
        <begin position="229"/>
        <end position="247"/>
    </location>
</feature>
<proteinExistence type="predicted"/>
<protein>
    <submittedName>
        <fullName evidence="2">ABC transporter</fullName>
    </submittedName>
</protein>
<dbReference type="OrthoDB" id="4336046at2"/>
<dbReference type="Pfam" id="PF12730">
    <property type="entry name" value="ABC2_membrane_4"/>
    <property type="match status" value="1"/>
</dbReference>
<name>A0A0H5RRS9_9MYCO</name>
<keyword evidence="1" id="KW-0812">Transmembrane</keyword>
<keyword evidence="3" id="KW-1185">Reference proteome</keyword>
<feature type="transmembrane region" description="Helical" evidence="1">
    <location>
        <begin position="21"/>
        <end position="41"/>
    </location>
</feature>
<evidence type="ECO:0000313" key="3">
    <source>
        <dbReference type="Proteomes" id="UP000199147"/>
    </source>
</evidence>
<dbReference type="Proteomes" id="UP000199147">
    <property type="component" value="Unassembled WGS sequence"/>
</dbReference>
<dbReference type="EMBL" id="CWKH01000002">
    <property type="protein sequence ID" value="CRZ16521.1"/>
    <property type="molecule type" value="Genomic_DNA"/>
</dbReference>
<keyword evidence="1" id="KW-0472">Membrane</keyword>
<gene>
    <name evidence="2" type="ORF">BN2156_03389</name>
</gene>
<dbReference type="GO" id="GO:0005886">
    <property type="term" value="C:plasma membrane"/>
    <property type="evidence" value="ECO:0007669"/>
    <property type="project" value="UniProtKB-SubCell"/>
</dbReference>
<dbReference type="RefSeq" id="WP_090516189.1">
    <property type="nucleotide sequence ID" value="NZ_CWKH01000002.1"/>
</dbReference>
<sequence>MSALAALDAERIKLSTTRSPLWSVVGVAVFSLGLAAMQGMTAHHYTALSPSKAALGVAVFGVPVLMVLSSMTMTGEYRSGLIRTTLLATPNRTQVLTAKAVVCAAFSSVCAVVMVLASVLVARMVADPVVGTQLSMSNPATWRVAGGFALYAALAAVLGVAVGALVRFAAGAVAVLLLWPLVAEPLLGNMPNSGPQTGPWLPFANMFTFLHVEWLFPTYAMPWGEMGSLVYFLVWVAVAFIAAAVVLNRRDA</sequence>